<dbReference type="AlphaFoldDB" id="A0AAN8T2K8"/>
<organism evidence="2 3">
    <name type="scientific">Solanum bulbocastanum</name>
    <name type="common">Wild potato</name>
    <dbReference type="NCBI Taxonomy" id="147425"/>
    <lineage>
        <taxon>Eukaryota</taxon>
        <taxon>Viridiplantae</taxon>
        <taxon>Streptophyta</taxon>
        <taxon>Embryophyta</taxon>
        <taxon>Tracheophyta</taxon>
        <taxon>Spermatophyta</taxon>
        <taxon>Magnoliopsida</taxon>
        <taxon>eudicotyledons</taxon>
        <taxon>Gunneridae</taxon>
        <taxon>Pentapetalae</taxon>
        <taxon>asterids</taxon>
        <taxon>lamiids</taxon>
        <taxon>Solanales</taxon>
        <taxon>Solanaceae</taxon>
        <taxon>Solanoideae</taxon>
        <taxon>Solaneae</taxon>
        <taxon>Solanum</taxon>
    </lineage>
</organism>
<comment type="caution">
    <text evidence="2">The sequence shown here is derived from an EMBL/GenBank/DDBJ whole genome shotgun (WGS) entry which is preliminary data.</text>
</comment>
<reference evidence="2 3" key="1">
    <citation type="submission" date="2024-02" db="EMBL/GenBank/DDBJ databases">
        <title>de novo genome assembly of Solanum bulbocastanum strain 11H21.</title>
        <authorList>
            <person name="Hosaka A.J."/>
        </authorList>
    </citation>
    <scope>NUCLEOTIDE SEQUENCE [LARGE SCALE GENOMIC DNA]</scope>
    <source>
        <tissue evidence="2">Young leaves</tissue>
    </source>
</reference>
<name>A0AAN8T2K8_SOLBU</name>
<evidence type="ECO:0000256" key="1">
    <source>
        <dbReference type="SAM" id="MobiDB-lite"/>
    </source>
</evidence>
<sequence length="99" mass="11163">MNFCSETNLGPPLSLHSLVGLKTQFYLLTSQPKNHSGVQVEGKTRQDIEISSPKSQIKAVHKVYTAVYSKENENTGPKREKYRAGQCTGVRERKIRKKS</sequence>
<gene>
    <name evidence="2" type="ORF">RDI58_024214</name>
</gene>
<evidence type="ECO:0000313" key="2">
    <source>
        <dbReference type="EMBL" id="KAK6777497.1"/>
    </source>
</evidence>
<keyword evidence="3" id="KW-1185">Reference proteome</keyword>
<dbReference type="EMBL" id="JBANQN010000010">
    <property type="protein sequence ID" value="KAK6777497.1"/>
    <property type="molecule type" value="Genomic_DNA"/>
</dbReference>
<protein>
    <submittedName>
        <fullName evidence="2">Uncharacterized protein</fullName>
    </submittedName>
</protein>
<evidence type="ECO:0000313" key="3">
    <source>
        <dbReference type="Proteomes" id="UP001371456"/>
    </source>
</evidence>
<feature type="compositionally biased region" description="Basic and acidic residues" evidence="1">
    <location>
        <begin position="71"/>
        <end position="83"/>
    </location>
</feature>
<proteinExistence type="predicted"/>
<dbReference type="Proteomes" id="UP001371456">
    <property type="component" value="Unassembled WGS sequence"/>
</dbReference>
<feature type="region of interest" description="Disordered" evidence="1">
    <location>
        <begin position="71"/>
        <end position="99"/>
    </location>
</feature>
<accession>A0AAN8T2K8</accession>